<evidence type="ECO:0000313" key="3">
    <source>
        <dbReference type="Proteomes" id="UP000266313"/>
    </source>
</evidence>
<dbReference type="RefSeq" id="WP_119632124.1">
    <property type="nucleotide sequence ID" value="NZ_AP017928.1"/>
</dbReference>
<sequence length="261" mass="29298">MRRVIFNQKGGVGKSTITCNLAAISAAEGKKTLVIDLDIQGNSTHYLLGRKVADPDASIAHFFKETLSLNLFGKPQNAGLNGAIHETPFPNLHIVPSHPELEPLQSRLESRYKIYKLREALDALGEFEHIYIDTPPVLNFYSRSALIAARHCLIPFDCDAFSREALYNLLAVIGEIKADHNDALEIEGIIVNQFQGRANLPQQLVNQLISEGHPVLQTKLSPSVKVRESHSESKPLIHYAPEHKLSEEYKALHREIHERRH</sequence>
<dbReference type="InterPro" id="IPR027417">
    <property type="entry name" value="P-loop_NTPase"/>
</dbReference>
<organism evidence="2 3">
    <name type="scientific">Methylocaldum marinum</name>
    <dbReference type="NCBI Taxonomy" id="1432792"/>
    <lineage>
        <taxon>Bacteria</taxon>
        <taxon>Pseudomonadati</taxon>
        <taxon>Pseudomonadota</taxon>
        <taxon>Gammaproteobacteria</taxon>
        <taxon>Methylococcales</taxon>
        <taxon>Methylococcaceae</taxon>
        <taxon>Methylocaldum</taxon>
    </lineage>
</organism>
<reference evidence="2 3" key="1">
    <citation type="submission" date="2016-12" db="EMBL/GenBank/DDBJ databases">
        <title>Genome sequencing of Methylocaldum marinum.</title>
        <authorList>
            <person name="Takeuchi M."/>
            <person name="Kamagata Y."/>
            <person name="Hiraoka S."/>
            <person name="Oshima K."/>
            <person name="Hattori M."/>
            <person name="Iwasaki W."/>
        </authorList>
    </citation>
    <scope>NUCLEOTIDE SEQUENCE [LARGE SCALE GENOMIC DNA]</scope>
    <source>
        <strain evidence="2 3">S8</strain>
    </source>
</reference>
<name>A0A250KZL2_9GAMM</name>
<dbReference type="PANTHER" id="PTHR13696">
    <property type="entry name" value="P-LOOP CONTAINING NUCLEOSIDE TRIPHOSPHATE HYDROLASE"/>
    <property type="match status" value="1"/>
</dbReference>
<dbReference type="SUPFAM" id="SSF52540">
    <property type="entry name" value="P-loop containing nucleoside triphosphate hydrolases"/>
    <property type="match status" value="1"/>
</dbReference>
<dbReference type="EMBL" id="AP017928">
    <property type="protein sequence ID" value="BBA37075.1"/>
    <property type="molecule type" value="Genomic_DNA"/>
</dbReference>
<feature type="domain" description="AAA" evidence="1">
    <location>
        <begin position="5"/>
        <end position="186"/>
    </location>
</feature>
<accession>A0A250KZL2</accession>
<protein>
    <submittedName>
        <fullName evidence="2">Chromosome partitioning ATPase</fullName>
    </submittedName>
</protein>
<proteinExistence type="predicted"/>
<dbReference type="Pfam" id="PF13614">
    <property type="entry name" value="AAA_31"/>
    <property type="match status" value="1"/>
</dbReference>
<keyword evidence="3" id="KW-1185">Reference proteome</keyword>
<dbReference type="Gene3D" id="3.40.50.300">
    <property type="entry name" value="P-loop containing nucleotide triphosphate hydrolases"/>
    <property type="match status" value="1"/>
</dbReference>
<evidence type="ECO:0000313" key="2">
    <source>
        <dbReference type="EMBL" id="BBA37075.1"/>
    </source>
</evidence>
<dbReference type="KEGG" id="mmai:sS8_5153"/>
<evidence type="ECO:0000259" key="1">
    <source>
        <dbReference type="Pfam" id="PF13614"/>
    </source>
</evidence>
<dbReference type="CDD" id="cd02042">
    <property type="entry name" value="ParAB_family"/>
    <property type="match status" value="1"/>
</dbReference>
<dbReference type="InterPro" id="IPR050678">
    <property type="entry name" value="DNA_Partitioning_ATPase"/>
</dbReference>
<dbReference type="InterPro" id="IPR025669">
    <property type="entry name" value="AAA_dom"/>
</dbReference>
<dbReference type="OrthoDB" id="9815116at2"/>
<dbReference type="Proteomes" id="UP000266313">
    <property type="component" value="Chromosome"/>
</dbReference>
<dbReference type="PANTHER" id="PTHR13696:SF52">
    <property type="entry name" value="PARA FAMILY PROTEIN CT_582"/>
    <property type="match status" value="1"/>
</dbReference>
<gene>
    <name evidence="2" type="ORF">sS8_5153</name>
</gene>
<dbReference type="AlphaFoldDB" id="A0A250KZL2"/>